<evidence type="ECO:0000259" key="1">
    <source>
        <dbReference type="Pfam" id="PF00561"/>
    </source>
</evidence>
<protein>
    <recommendedName>
        <fullName evidence="1">AB hydrolase-1 domain-containing protein</fullName>
    </recommendedName>
</protein>
<dbReference type="EMBL" id="LWDE02000339">
    <property type="protein sequence ID" value="KAE8248558.1"/>
    <property type="molecule type" value="Genomic_DNA"/>
</dbReference>
<dbReference type="InterPro" id="IPR000073">
    <property type="entry name" value="AB_hydrolase_1"/>
</dbReference>
<reference evidence="2" key="2">
    <citation type="journal article" date="2019" name="IMA Fungus">
        <title>Genome sequencing and comparison of five Tilletia species to identify candidate genes for the detection of regulated species infecting wheat.</title>
        <authorList>
            <person name="Nguyen H.D.T."/>
            <person name="Sultana T."/>
            <person name="Kesanakurti P."/>
            <person name="Hambleton S."/>
        </authorList>
    </citation>
    <scope>NUCLEOTIDE SEQUENCE</scope>
    <source>
        <strain evidence="2">DAOMC 236426</strain>
    </source>
</reference>
<dbReference type="PANTHER" id="PTHR43433:SF5">
    <property type="entry name" value="AB HYDROLASE-1 DOMAIN-CONTAINING PROTEIN"/>
    <property type="match status" value="1"/>
</dbReference>
<dbReference type="SUPFAM" id="SSF53474">
    <property type="entry name" value="alpha/beta-Hydrolases"/>
    <property type="match status" value="1"/>
</dbReference>
<dbReference type="Gene3D" id="3.40.50.1820">
    <property type="entry name" value="alpha/beta hydrolase"/>
    <property type="match status" value="1"/>
</dbReference>
<sequence>MSSSTPVQKDAAATAALLPIGAAYIGAPDDLLNTDGVASKPNGFPSVFNPATRTAGGDRHVVQPDTSGKTLKKEPFGIYYEVHGTGPIKIVFIMGLANSCAGWLPQIDHFSNPKNGNTEKYSTLVYDNRGYGCSEVPSGRYRTSDMGHDLLSLLKELKWTEKPRAVHLVGVSMGGMITLELAKIAPELWGSITLVSTTSGQGIGEKALAVGLPPIRGISVIAQVVGTAMFGIGDEKSRINNVLELLFPDSWLSEVNPDDPQGRTRREVLFAVFAWRFQFSRRAPPQGILSQIAAVVSHRVTNGQLAKINIGIPAISIVTGDVDHLVNPGNSVHLAKNMPKARLVQMKETGHALPMQRTEELNALIEETIRAGMERSGVQA</sequence>
<name>A0A8X7MU56_9BASI</name>
<organism evidence="2 3">
    <name type="scientific">Tilletia controversa</name>
    <name type="common">dwarf bunt fungus</name>
    <dbReference type="NCBI Taxonomy" id="13291"/>
    <lineage>
        <taxon>Eukaryota</taxon>
        <taxon>Fungi</taxon>
        <taxon>Dikarya</taxon>
        <taxon>Basidiomycota</taxon>
        <taxon>Ustilaginomycotina</taxon>
        <taxon>Exobasidiomycetes</taxon>
        <taxon>Tilletiales</taxon>
        <taxon>Tilletiaceae</taxon>
        <taxon>Tilletia</taxon>
    </lineage>
</organism>
<keyword evidence="3" id="KW-1185">Reference proteome</keyword>
<dbReference type="Pfam" id="PF00561">
    <property type="entry name" value="Abhydrolase_1"/>
    <property type="match status" value="1"/>
</dbReference>
<reference evidence="2" key="1">
    <citation type="submission" date="2016-04" db="EMBL/GenBank/DDBJ databases">
        <authorList>
            <person name="Nguyen H.D."/>
            <person name="Samba Siva P."/>
            <person name="Cullis J."/>
            <person name="Levesque C.A."/>
            <person name="Hambleton S."/>
        </authorList>
    </citation>
    <scope>NUCLEOTIDE SEQUENCE</scope>
    <source>
        <strain evidence="2">DAOMC 236426</strain>
    </source>
</reference>
<accession>A0A8X7MU56</accession>
<proteinExistence type="predicted"/>
<gene>
    <name evidence="2" type="ORF">A4X06_0g3619</name>
</gene>
<evidence type="ECO:0000313" key="2">
    <source>
        <dbReference type="EMBL" id="KAE8248558.1"/>
    </source>
</evidence>
<feature type="domain" description="AB hydrolase-1" evidence="1">
    <location>
        <begin position="90"/>
        <end position="198"/>
    </location>
</feature>
<comment type="caution">
    <text evidence="2">The sequence shown here is derived from an EMBL/GenBank/DDBJ whole genome shotgun (WGS) entry which is preliminary data.</text>
</comment>
<dbReference type="InterPro" id="IPR050471">
    <property type="entry name" value="AB_hydrolase"/>
</dbReference>
<evidence type="ECO:0000313" key="3">
    <source>
        <dbReference type="Proteomes" id="UP000077684"/>
    </source>
</evidence>
<dbReference type="Proteomes" id="UP000077684">
    <property type="component" value="Unassembled WGS sequence"/>
</dbReference>
<dbReference type="InterPro" id="IPR029058">
    <property type="entry name" value="AB_hydrolase_fold"/>
</dbReference>
<dbReference type="AlphaFoldDB" id="A0A8X7MU56"/>
<dbReference type="PANTHER" id="PTHR43433">
    <property type="entry name" value="HYDROLASE, ALPHA/BETA FOLD FAMILY PROTEIN"/>
    <property type="match status" value="1"/>
</dbReference>